<evidence type="ECO:0000313" key="2">
    <source>
        <dbReference type="EMBL" id="KAJ5369968.1"/>
    </source>
</evidence>
<accession>A0A9W9V5S7</accession>
<feature type="domain" description="DUF2786" evidence="1">
    <location>
        <begin position="31"/>
        <end position="62"/>
    </location>
</feature>
<sequence length="62" mass="6833">MAPKQPIQKATVIKTASENQPQTACHINKAVLDKIQKCLNRAYHANVSEAEAKTALFLSQKL</sequence>
<dbReference type="AlphaFoldDB" id="A0A9W9V5S7"/>
<reference evidence="2" key="1">
    <citation type="submission" date="2022-11" db="EMBL/GenBank/DDBJ databases">
        <authorList>
            <person name="Petersen C."/>
        </authorList>
    </citation>
    <scope>NUCLEOTIDE SEQUENCE</scope>
    <source>
        <strain evidence="2">IBT 29864</strain>
    </source>
</reference>
<keyword evidence="3" id="KW-1185">Reference proteome</keyword>
<evidence type="ECO:0000259" key="1">
    <source>
        <dbReference type="Pfam" id="PF10979"/>
    </source>
</evidence>
<dbReference type="OrthoDB" id="3067443at2759"/>
<protein>
    <recommendedName>
        <fullName evidence="1">DUF2786 domain-containing protein</fullName>
    </recommendedName>
</protein>
<dbReference type="RefSeq" id="XP_056554402.1">
    <property type="nucleotide sequence ID" value="XM_056698989.1"/>
</dbReference>
<name>A0A9W9V5S7_9EURO</name>
<dbReference type="Proteomes" id="UP001147782">
    <property type="component" value="Unassembled WGS sequence"/>
</dbReference>
<reference evidence="2" key="2">
    <citation type="journal article" date="2023" name="IMA Fungus">
        <title>Comparative genomic study of the Penicillium genus elucidates a diverse pangenome and 15 lateral gene transfer events.</title>
        <authorList>
            <person name="Petersen C."/>
            <person name="Sorensen T."/>
            <person name="Nielsen M.R."/>
            <person name="Sondergaard T.E."/>
            <person name="Sorensen J.L."/>
            <person name="Fitzpatrick D.A."/>
            <person name="Frisvad J.C."/>
            <person name="Nielsen K.L."/>
        </authorList>
    </citation>
    <scope>NUCLEOTIDE SEQUENCE</scope>
    <source>
        <strain evidence="2">IBT 29864</strain>
    </source>
</reference>
<gene>
    <name evidence="2" type="ORF">N7496_006060</name>
</gene>
<dbReference type="EMBL" id="JAPZBS010000005">
    <property type="protein sequence ID" value="KAJ5369968.1"/>
    <property type="molecule type" value="Genomic_DNA"/>
</dbReference>
<dbReference type="GeneID" id="81438168"/>
<evidence type="ECO:0000313" key="3">
    <source>
        <dbReference type="Proteomes" id="UP001147782"/>
    </source>
</evidence>
<comment type="caution">
    <text evidence="2">The sequence shown here is derived from an EMBL/GenBank/DDBJ whole genome shotgun (WGS) entry which is preliminary data.</text>
</comment>
<proteinExistence type="predicted"/>
<dbReference type="InterPro" id="IPR024498">
    <property type="entry name" value="DUF2786"/>
</dbReference>
<dbReference type="Pfam" id="PF10979">
    <property type="entry name" value="DUF2786"/>
    <property type="match status" value="1"/>
</dbReference>
<organism evidence="2 3">
    <name type="scientific">Penicillium cataractarum</name>
    <dbReference type="NCBI Taxonomy" id="2100454"/>
    <lineage>
        <taxon>Eukaryota</taxon>
        <taxon>Fungi</taxon>
        <taxon>Dikarya</taxon>
        <taxon>Ascomycota</taxon>
        <taxon>Pezizomycotina</taxon>
        <taxon>Eurotiomycetes</taxon>
        <taxon>Eurotiomycetidae</taxon>
        <taxon>Eurotiales</taxon>
        <taxon>Aspergillaceae</taxon>
        <taxon>Penicillium</taxon>
    </lineage>
</organism>